<protein>
    <recommendedName>
        <fullName evidence="4">Toxin-antitoxin system HicB family antitoxin</fullName>
    </recommendedName>
</protein>
<dbReference type="InterPro" id="IPR013321">
    <property type="entry name" value="Arc_rbn_hlx_hlx"/>
</dbReference>
<evidence type="ECO:0000256" key="1">
    <source>
        <dbReference type="SAM" id="MobiDB-lite"/>
    </source>
</evidence>
<sequence length="167" mass="17038">MDRLVEAVAADLRRTAAVGGEDTARVADLLIGGLGPSLRLHLLETLGEVARDLEASAPGARVRVRLEGADPVLELVPAPAAGEQPPGPAGAGSGDGFASYLEDELMRMTVRLPEGLKSRVEQSAAGAGASINSWIVAAVARSLEGQAGAGPAPGKRMPRRISGFVQG</sequence>
<dbReference type="Proteomes" id="UP000437736">
    <property type="component" value="Unassembled WGS sequence"/>
</dbReference>
<dbReference type="InterPro" id="IPR010985">
    <property type="entry name" value="Ribbon_hlx_hlx"/>
</dbReference>
<name>A0ABW9QZI3_9ACTN</name>
<keyword evidence="3" id="KW-1185">Reference proteome</keyword>
<comment type="caution">
    <text evidence="2">The sequence shown here is derived from an EMBL/GenBank/DDBJ whole genome shotgun (WGS) entry which is preliminary data.</text>
</comment>
<gene>
    <name evidence="2" type="ORF">GHK86_21365</name>
</gene>
<dbReference type="SUPFAM" id="SSF47598">
    <property type="entry name" value="Ribbon-helix-helix"/>
    <property type="match status" value="1"/>
</dbReference>
<evidence type="ECO:0000313" key="3">
    <source>
        <dbReference type="Proteomes" id="UP000437736"/>
    </source>
</evidence>
<dbReference type="EMBL" id="WJHE01001566">
    <property type="protein sequence ID" value="MST35267.1"/>
    <property type="molecule type" value="Genomic_DNA"/>
</dbReference>
<evidence type="ECO:0008006" key="4">
    <source>
        <dbReference type="Google" id="ProtNLM"/>
    </source>
</evidence>
<evidence type="ECO:0000313" key="2">
    <source>
        <dbReference type="EMBL" id="MST35267.1"/>
    </source>
</evidence>
<reference evidence="2 3" key="1">
    <citation type="submission" date="2019-11" db="EMBL/GenBank/DDBJ databases">
        <title>Acidiferrimicrobium australis gen. nov., sp. nov., an acidophilic and obligately heterotrophic, member of the Actinobacteria that catalyses dissimilatory oxido- reduction of iron isolated from metal-rich acidic water in Chile.</title>
        <authorList>
            <person name="Gonzalez D."/>
            <person name="Huber K."/>
            <person name="Hedrich S."/>
            <person name="Rojas-Villalobos C."/>
            <person name="Quatrini R."/>
            <person name="Dinamarca M.A."/>
            <person name="Schwarz A."/>
            <person name="Canales C."/>
            <person name="Nancucheo I."/>
        </authorList>
    </citation>
    <scope>NUCLEOTIDE SEQUENCE [LARGE SCALE GENOMIC DNA]</scope>
    <source>
        <strain evidence="2 3">USS-CCA1</strain>
    </source>
</reference>
<dbReference type="Gene3D" id="1.10.1220.10">
    <property type="entry name" value="Met repressor-like"/>
    <property type="match status" value="1"/>
</dbReference>
<organism evidence="2 3">
    <name type="scientific">Acidiferrimicrobium australe</name>
    <dbReference type="NCBI Taxonomy" id="2664430"/>
    <lineage>
        <taxon>Bacteria</taxon>
        <taxon>Bacillati</taxon>
        <taxon>Actinomycetota</taxon>
        <taxon>Acidimicrobiia</taxon>
        <taxon>Acidimicrobiales</taxon>
        <taxon>Acidimicrobiaceae</taxon>
        <taxon>Acidiferrimicrobium</taxon>
    </lineage>
</organism>
<accession>A0ABW9QZI3</accession>
<feature type="region of interest" description="Disordered" evidence="1">
    <location>
        <begin position="146"/>
        <end position="167"/>
    </location>
</feature>
<proteinExistence type="predicted"/>